<dbReference type="Pfam" id="PF07238">
    <property type="entry name" value="PilZ"/>
    <property type="match status" value="1"/>
</dbReference>
<dbReference type="Proteomes" id="UP000182229">
    <property type="component" value="Unassembled WGS sequence"/>
</dbReference>
<sequence length="135" mass="15332">MKGPHRLTRPRESVRMTTKSADMTESPAALYANRRSHERVAATFDVRFEQTQDAARALRAYSLNLSAGGLCLRTRRSYDVGSRVRLQMSVGGEDFELEGIISWVRDDAEAIGVRFVDVKEEDQLRLQRVVGSFKR</sequence>
<reference evidence="3 4" key="2">
    <citation type="submission" date="2016-12" db="EMBL/GenBank/DDBJ databases">
        <title>Draft Genome Sequence of Cystobacter ferrugineus Strain Cbfe23.</title>
        <authorList>
            <person name="Akbar S."/>
            <person name="Dowd S.E."/>
            <person name="Stevens D.C."/>
        </authorList>
    </citation>
    <scope>NUCLEOTIDE SEQUENCE [LARGE SCALE GENOMIC DNA]</scope>
    <source>
        <strain evidence="3 4">Cbfe23</strain>
    </source>
</reference>
<evidence type="ECO:0000313" key="3">
    <source>
        <dbReference type="EMBL" id="OJH35065.1"/>
    </source>
</evidence>
<dbReference type="GO" id="GO:0035438">
    <property type="term" value="F:cyclic-di-GMP binding"/>
    <property type="evidence" value="ECO:0007669"/>
    <property type="project" value="InterPro"/>
</dbReference>
<dbReference type="SUPFAM" id="SSF141371">
    <property type="entry name" value="PilZ domain-like"/>
    <property type="match status" value="1"/>
</dbReference>
<dbReference type="STRING" id="83449.BON30_40540"/>
<evidence type="ECO:0000313" key="4">
    <source>
        <dbReference type="Proteomes" id="UP000182229"/>
    </source>
</evidence>
<feature type="region of interest" description="Disordered" evidence="1">
    <location>
        <begin position="1"/>
        <end position="23"/>
    </location>
</feature>
<organism evidence="3 4">
    <name type="scientific">Cystobacter ferrugineus</name>
    <dbReference type="NCBI Taxonomy" id="83449"/>
    <lineage>
        <taxon>Bacteria</taxon>
        <taxon>Pseudomonadati</taxon>
        <taxon>Myxococcota</taxon>
        <taxon>Myxococcia</taxon>
        <taxon>Myxococcales</taxon>
        <taxon>Cystobacterineae</taxon>
        <taxon>Archangiaceae</taxon>
        <taxon>Cystobacter</taxon>
    </lineage>
</organism>
<dbReference type="NCBIfam" id="TIGR02266">
    <property type="entry name" value="gmx_TIGR02266"/>
    <property type="match status" value="1"/>
</dbReference>
<gene>
    <name evidence="3" type="ORF">BON30_40540</name>
</gene>
<dbReference type="AlphaFoldDB" id="A0A1L9AYH5"/>
<comment type="caution">
    <text evidence="3">The sequence shown here is derived from an EMBL/GenBank/DDBJ whole genome shotgun (WGS) entry which is preliminary data.</text>
</comment>
<reference evidence="4" key="1">
    <citation type="submission" date="2016-11" db="EMBL/GenBank/DDBJ databases">
        <authorList>
            <person name="Shukria A."/>
            <person name="Stevens D.C."/>
        </authorList>
    </citation>
    <scope>NUCLEOTIDE SEQUENCE [LARGE SCALE GENOMIC DNA]</scope>
    <source>
        <strain evidence="4">Cbfe23</strain>
    </source>
</reference>
<dbReference type="OrthoDB" id="5514589at2"/>
<evidence type="ECO:0000259" key="2">
    <source>
        <dbReference type="Pfam" id="PF07238"/>
    </source>
</evidence>
<dbReference type="EMBL" id="MPIN01000016">
    <property type="protein sequence ID" value="OJH35065.1"/>
    <property type="molecule type" value="Genomic_DNA"/>
</dbReference>
<protein>
    <submittedName>
        <fullName evidence="3">Pilus assembly protein PilZ</fullName>
    </submittedName>
</protein>
<dbReference type="InterPro" id="IPR011752">
    <property type="entry name" value="PilV_Myxo-type"/>
</dbReference>
<proteinExistence type="predicted"/>
<dbReference type="InterPro" id="IPR009875">
    <property type="entry name" value="PilZ_domain"/>
</dbReference>
<dbReference type="Gene3D" id="2.40.10.220">
    <property type="entry name" value="predicted glycosyltransferase like domains"/>
    <property type="match status" value="1"/>
</dbReference>
<name>A0A1L9AYH5_9BACT</name>
<evidence type="ECO:0000256" key="1">
    <source>
        <dbReference type="SAM" id="MobiDB-lite"/>
    </source>
</evidence>
<keyword evidence="4" id="KW-1185">Reference proteome</keyword>
<accession>A0A1L9AYH5</accession>
<feature type="domain" description="PilZ" evidence="2">
    <location>
        <begin position="33"/>
        <end position="130"/>
    </location>
</feature>